<organism evidence="3 4">
    <name type="scientific">Azospira inquinata</name>
    <dbReference type="NCBI Taxonomy" id="2785627"/>
    <lineage>
        <taxon>Bacteria</taxon>
        <taxon>Pseudomonadati</taxon>
        <taxon>Pseudomonadota</taxon>
        <taxon>Betaproteobacteria</taxon>
        <taxon>Rhodocyclales</taxon>
        <taxon>Rhodocyclaceae</taxon>
        <taxon>Azospira</taxon>
    </lineage>
</organism>
<feature type="compositionally biased region" description="Basic and acidic residues" evidence="1">
    <location>
        <begin position="124"/>
        <end position="154"/>
    </location>
</feature>
<dbReference type="AlphaFoldDB" id="A0A975SN43"/>
<dbReference type="GO" id="GO:0010608">
    <property type="term" value="P:post-transcriptional regulation of gene expression"/>
    <property type="evidence" value="ECO:0007669"/>
    <property type="project" value="InterPro"/>
</dbReference>
<feature type="region of interest" description="Disordered" evidence="1">
    <location>
        <begin position="1"/>
        <end position="33"/>
    </location>
</feature>
<proteinExistence type="predicted"/>
<dbReference type="RefSeq" id="WP_216128286.1">
    <property type="nucleotide sequence ID" value="NZ_CP064782.1"/>
</dbReference>
<dbReference type="PANTHER" id="PTHR38106:SF1">
    <property type="entry name" value="RNA CHAPERONE PROQ"/>
    <property type="match status" value="1"/>
</dbReference>
<evidence type="ECO:0000313" key="4">
    <source>
        <dbReference type="Proteomes" id="UP000683428"/>
    </source>
</evidence>
<feature type="compositionally biased region" description="Low complexity" evidence="1">
    <location>
        <begin position="11"/>
        <end position="33"/>
    </location>
</feature>
<reference evidence="3" key="1">
    <citation type="submission" date="2020-11" db="EMBL/GenBank/DDBJ databases">
        <title>Azospira inquinata sp. nov.</title>
        <authorList>
            <person name="Moe W.M."/>
            <person name="Mikes M.C."/>
        </authorList>
    </citation>
    <scope>NUCLEOTIDE SEQUENCE</scope>
    <source>
        <strain evidence="3">Azo-3</strain>
    </source>
</reference>
<dbReference type="Proteomes" id="UP000683428">
    <property type="component" value="Chromosome"/>
</dbReference>
<evidence type="ECO:0000313" key="3">
    <source>
        <dbReference type="EMBL" id="QWT48920.1"/>
    </source>
</evidence>
<evidence type="ECO:0000256" key="1">
    <source>
        <dbReference type="SAM" id="MobiDB-lite"/>
    </source>
</evidence>
<dbReference type="SMART" id="SM00945">
    <property type="entry name" value="ProQ"/>
    <property type="match status" value="1"/>
</dbReference>
<feature type="domain" description="ProQ/FinO" evidence="2">
    <location>
        <begin position="31"/>
        <end position="138"/>
    </location>
</feature>
<sequence length="163" mass="18401">MSSAPAAETLTPSAEPAVSPEAAPVAAATPSPVQASRALLKRLQEQFEVFRECRPLAIGIDKQLLAKMPDLEKKVLRLTLRHHTNSVRYLKSVEKGTHRFDLEGNQSDALTDEHRQHAADTLKERFKKDAERRRSQQAAEREAEAEKRRTEKLQELAAKFSHR</sequence>
<feature type="region of interest" description="Disordered" evidence="1">
    <location>
        <begin position="124"/>
        <end position="163"/>
    </location>
</feature>
<dbReference type="EMBL" id="CP064782">
    <property type="protein sequence ID" value="QWT48920.1"/>
    <property type="molecule type" value="Genomic_DNA"/>
</dbReference>
<dbReference type="PANTHER" id="PTHR38106">
    <property type="entry name" value="RNA CHAPERONE PROQ"/>
    <property type="match status" value="1"/>
</dbReference>
<dbReference type="GO" id="GO:0005829">
    <property type="term" value="C:cytosol"/>
    <property type="evidence" value="ECO:0007669"/>
    <property type="project" value="TreeGrafter"/>
</dbReference>
<dbReference type="KEGG" id="aiq:Azoinq_14015"/>
<dbReference type="InterPro" id="IPR023529">
    <property type="entry name" value="ProQ"/>
</dbReference>
<dbReference type="GO" id="GO:0034057">
    <property type="term" value="F:RNA strand-exchange activity"/>
    <property type="evidence" value="ECO:0007669"/>
    <property type="project" value="InterPro"/>
</dbReference>
<dbReference type="InterPro" id="IPR016103">
    <property type="entry name" value="ProQ/FinO"/>
</dbReference>
<evidence type="ECO:0000259" key="2">
    <source>
        <dbReference type="SMART" id="SM00945"/>
    </source>
</evidence>
<gene>
    <name evidence="3" type="ORF">Azoinq_14015</name>
</gene>
<protein>
    <submittedName>
        <fullName evidence="3">ProQ/FinO family protein</fullName>
    </submittedName>
</protein>
<accession>A0A975SN43</accession>
<dbReference type="Pfam" id="PF04352">
    <property type="entry name" value="ProQ"/>
    <property type="match status" value="1"/>
</dbReference>
<dbReference type="GO" id="GO:0033592">
    <property type="term" value="F:RNA strand annealing activity"/>
    <property type="evidence" value="ECO:0007669"/>
    <property type="project" value="InterPro"/>
</dbReference>
<name>A0A975SN43_9RHOO</name>
<keyword evidence="4" id="KW-1185">Reference proteome</keyword>